<dbReference type="CDD" id="cd06558">
    <property type="entry name" value="crotonase-like"/>
    <property type="match status" value="1"/>
</dbReference>
<dbReference type="Gene3D" id="3.90.226.10">
    <property type="entry name" value="2-enoyl-CoA Hydratase, Chain A, domain 1"/>
    <property type="match status" value="1"/>
</dbReference>
<comment type="similarity">
    <text evidence="1 3">Belongs to the enoyl-CoA hydratase/isomerase family.</text>
</comment>
<dbReference type="InterPro" id="IPR029045">
    <property type="entry name" value="ClpP/crotonase-like_dom_sf"/>
</dbReference>
<dbReference type="SUPFAM" id="SSF52096">
    <property type="entry name" value="ClpP/crotonase"/>
    <property type="match status" value="1"/>
</dbReference>
<dbReference type="EMBL" id="JBHSNO010000001">
    <property type="protein sequence ID" value="MFC5587865.1"/>
    <property type="molecule type" value="Genomic_DNA"/>
</dbReference>
<dbReference type="PROSITE" id="PS00166">
    <property type="entry name" value="ENOYL_COA_HYDRATASE"/>
    <property type="match status" value="1"/>
</dbReference>
<keyword evidence="5" id="KW-1185">Reference proteome</keyword>
<dbReference type="Pfam" id="PF00378">
    <property type="entry name" value="ECH_1"/>
    <property type="match status" value="1"/>
</dbReference>
<dbReference type="Gene3D" id="1.10.12.10">
    <property type="entry name" value="Lyase 2-enoyl-coa Hydratase, Chain A, domain 2"/>
    <property type="match status" value="1"/>
</dbReference>
<dbReference type="PANTHER" id="PTHR11941">
    <property type="entry name" value="ENOYL-COA HYDRATASE-RELATED"/>
    <property type="match status" value="1"/>
</dbReference>
<dbReference type="InterPro" id="IPR014748">
    <property type="entry name" value="Enoyl-CoA_hydra_C"/>
</dbReference>
<dbReference type="Proteomes" id="UP001596109">
    <property type="component" value="Unassembled WGS sequence"/>
</dbReference>
<accession>A0ABW0TG47</accession>
<reference evidence="5" key="1">
    <citation type="journal article" date="2019" name="Int. J. Syst. Evol. Microbiol.">
        <title>The Global Catalogue of Microorganisms (GCM) 10K type strain sequencing project: providing services to taxonomists for standard genome sequencing and annotation.</title>
        <authorList>
            <consortium name="The Broad Institute Genomics Platform"/>
            <consortium name="The Broad Institute Genome Sequencing Center for Infectious Disease"/>
            <person name="Wu L."/>
            <person name="Ma J."/>
        </authorList>
    </citation>
    <scope>NUCLEOTIDE SEQUENCE [LARGE SCALE GENOMIC DNA]</scope>
    <source>
        <strain evidence="5">CGMCC 4.1434</strain>
    </source>
</reference>
<dbReference type="InterPro" id="IPR001753">
    <property type="entry name" value="Enoyl-CoA_hydra/iso"/>
</dbReference>
<gene>
    <name evidence="4" type="ORF">ACFPRA_02955</name>
</gene>
<sequence>MVDYMNLTVEKTAGVMWLTINRPEARNALDAQTLTEINQVFLDAESDNDVRAVVIQGAGGKSFAAGADIQQLHERNALGALIPGMQGLYTQIENCSKVTIAAVNGYALGGGCELALACDIRVATKNAKFGLPELNLGIIPGAGGTQRLSRIVGKGRALDMVLTGKIIDGEEAERIGLVTYFTEEASLIEKVEKVASDILKKGPVAVQLAKLAVHKGYDVDSSTAMWIEKLSQAVAFSTEDKNEGTLAFLEKREAVFMKR</sequence>
<dbReference type="PANTHER" id="PTHR11941:SF54">
    <property type="entry name" value="ENOYL-COA HYDRATASE, MITOCHONDRIAL"/>
    <property type="match status" value="1"/>
</dbReference>
<evidence type="ECO:0000313" key="5">
    <source>
        <dbReference type="Proteomes" id="UP001596109"/>
    </source>
</evidence>
<keyword evidence="2" id="KW-0456">Lyase</keyword>
<evidence type="ECO:0000256" key="3">
    <source>
        <dbReference type="RuleBase" id="RU003707"/>
    </source>
</evidence>
<comment type="caution">
    <text evidence="4">The sequence shown here is derived from an EMBL/GenBank/DDBJ whole genome shotgun (WGS) entry which is preliminary data.</text>
</comment>
<organism evidence="4 5">
    <name type="scientific">Sporosarcina soli</name>
    <dbReference type="NCBI Taxonomy" id="334736"/>
    <lineage>
        <taxon>Bacteria</taxon>
        <taxon>Bacillati</taxon>
        <taxon>Bacillota</taxon>
        <taxon>Bacilli</taxon>
        <taxon>Bacillales</taxon>
        <taxon>Caryophanaceae</taxon>
        <taxon>Sporosarcina</taxon>
    </lineage>
</organism>
<dbReference type="RefSeq" id="WP_381430477.1">
    <property type="nucleotide sequence ID" value="NZ_JBHSNO010000001.1"/>
</dbReference>
<evidence type="ECO:0000256" key="2">
    <source>
        <dbReference type="ARBA" id="ARBA00023239"/>
    </source>
</evidence>
<evidence type="ECO:0000313" key="4">
    <source>
        <dbReference type="EMBL" id="MFC5587865.1"/>
    </source>
</evidence>
<name>A0ABW0TG47_9BACL</name>
<protein>
    <submittedName>
        <fullName evidence="4">Enoyl-CoA hydratase/isomerase family protein</fullName>
    </submittedName>
</protein>
<proteinExistence type="inferred from homology"/>
<evidence type="ECO:0000256" key="1">
    <source>
        <dbReference type="ARBA" id="ARBA00005254"/>
    </source>
</evidence>
<dbReference type="InterPro" id="IPR018376">
    <property type="entry name" value="Enoyl-CoA_hyd/isom_CS"/>
</dbReference>